<evidence type="ECO:0000313" key="1">
    <source>
        <dbReference type="EMBL" id="EPJ41490.1"/>
    </source>
</evidence>
<reference evidence="1 2" key="1">
    <citation type="submission" date="2013-02" db="EMBL/GenBank/DDBJ databases">
        <title>Draft Genome Sequence of Streptomyces afghaniensis, Which Produces Compounds of the Julimycin B-Complex.</title>
        <authorList>
            <person name="Gruening B.A."/>
            <person name="Praeg A."/>
            <person name="Erxleben A."/>
            <person name="Guenther S."/>
            <person name="Fiedler H.-P."/>
            <person name="Goodfellow M."/>
            <person name="Mueller M."/>
        </authorList>
    </citation>
    <scope>NUCLEOTIDE SEQUENCE [LARGE SCALE GENOMIC DNA]</scope>
    <source>
        <strain evidence="1 2">772</strain>
    </source>
</reference>
<proteinExistence type="predicted"/>
<dbReference type="EMBL" id="AOPY01001317">
    <property type="protein sequence ID" value="EPJ41490.1"/>
    <property type="molecule type" value="Genomic_DNA"/>
</dbReference>
<sequence>MAPAEPAATAPAAVLLHPTNHRIAASTGCGQPVHRTNRFTMLP</sequence>
<gene>
    <name evidence="1" type="ORF">STAFG_1475</name>
</gene>
<evidence type="ECO:0000313" key="2">
    <source>
        <dbReference type="Proteomes" id="UP000015001"/>
    </source>
</evidence>
<accession>S4MZB1</accession>
<keyword evidence="2" id="KW-1185">Reference proteome</keyword>
<dbReference type="Proteomes" id="UP000015001">
    <property type="component" value="Unassembled WGS sequence"/>
</dbReference>
<comment type="caution">
    <text evidence="1">The sequence shown here is derived from an EMBL/GenBank/DDBJ whole genome shotgun (WGS) entry which is preliminary data.</text>
</comment>
<name>S4MZB1_9ACTN</name>
<protein>
    <submittedName>
        <fullName evidence="1">Uncharacterized protein</fullName>
    </submittedName>
</protein>
<organism evidence="1 2">
    <name type="scientific">Streptomyces afghaniensis 772</name>
    <dbReference type="NCBI Taxonomy" id="1283301"/>
    <lineage>
        <taxon>Bacteria</taxon>
        <taxon>Bacillati</taxon>
        <taxon>Actinomycetota</taxon>
        <taxon>Actinomycetes</taxon>
        <taxon>Kitasatosporales</taxon>
        <taxon>Streptomycetaceae</taxon>
        <taxon>Streptomyces</taxon>
    </lineage>
</organism>
<dbReference type="HOGENOM" id="CLU_3239955_0_0_11"/>
<dbReference type="PATRIC" id="fig|1283301.3.peg.1452"/>
<dbReference type="AlphaFoldDB" id="S4MZB1"/>